<keyword evidence="4" id="KW-0812">Transmembrane</keyword>
<evidence type="ECO:0000256" key="4">
    <source>
        <dbReference type="SAM" id="Phobius"/>
    </source>
</evidence>
<dbReference type="PANTHER" id="PTHR38568:SF2">
    <property type="entry name" value="DUF445 DOMAIN-CONTAINING PROTEIN"/>
    <property type="match status" value="1"/>
</dbReference>
<dbReference type="EMBL" id="LGRX02030196">
    <property type="protein sequence ID" value="KAK3246000.1"/>
    <property type="molecule type" value="Genomic_DNA"/>
</dbReference>
<feature type="transmembrane region" description="Helical" evidence="4">
    <location>
        <begin position="447"/>
        <end position="469"/>
    </location>
</feature>
<dbReference type="PROSITE" id="PS51778">
    <property type="entry name" value="VAST"/>
    <property type="match status" value="1"/>
</dbReference>
<accession>A0AAE0C201</accession>
<protein>
    <recommendedName>
        <fullName evidence="5">VASt domain-containing protein</fullName>
    </recommendedName>
</protein>
<feature type="domain" description="VASt" evidence="5">
    <location>
        <begin position="194"/>
        <end position="351"/>
    </location>
</feature>
<organism evidence="6 7">
    <name type="scientific">Cymbomonas tetramitiformis</name>
    <dbReference type="NCBI Taxonomy" id="36881"/>
    <lineage>
        <taxon>Eukaryota</taxon>
        <taxon>Viridiplantae</taxon>
        <taxon>Chlorophyta</taxon>
        <taxon>Pyramimonadophyceae</taxon>
        <taxon>Pyramimonadales</taxon>
        <taxon>Pyramimonadaceae</taxon>
        <taxon>Cymbomonas</taxon>
    </lineage>
</organism>
<evidence type="ECO:0000256" key="3">
    <source>
        <dbReference type="SAM" id="MobiDB-lite"/>
    </source>
</evidence>
<dbReference type="PANTHER" id="PTHR38568">
    <property type="entry name" value="DUF445 DOMAIN-CONTAINING PROTEIN-RELATED"/>
    <property type="match status" value="1"/>
</dbReference>
<comment type="subcellular location">
    <subcellularLocation>
        <location evidence="1">Membrane</location>
    </subcellularLocation>
</comment>
<dbReference type="InterPro" id="IPR031968">
    <property type="entry name" value="VASt"/>
</dbReference>
<proteinExistence type="predicted"/>
<evidence type="ECO:0000313" key="6">
    <source>
        <dbReference type="EMBL" id="KAK3246000.1"/>
    </source>
</evidence>
<evidence type="ECO:0000313" key="7">
    <source>
        <dbReference type="Proteomes" id="UP001190700"/>
    </source>
</evidence>
<feature type="compositionally biased region" description="Gly residues" evidence="3">
    <location>
        <begin position="1"/>
        <end position="11"/>
    </location>
</feature>
<keyword evidence="2 4" id="KW-0472">Membrane</keyword>
<dbReference type="Proteomes" id="UP001190700">
    <property type="component" value="Unassembled WGS sequence"/>
</dbReference>
<dbReference type="AlphaFoldDB" id="A0AAE0C201"/>
<dbReference type="Pfam" id="PF16016">
    <property type="entry name" value="VASt"/>
    <property type="match status" value="1"/>
</dbReference>
<evidence type="ECO:0000259" key="5">
    <source>
        <dbReference type="PROSITE" id="PS51778"/>
    </source>
</evidence>
<comment type="caution">
    <text evidence="6">The sequence shown here is derived from an EMBL/GenBank/DDBJ whole genome shotgun (WGS) entry which is preliminary data.</text>
</comment>
<keyword evidence="7" id="KW-1185">Reference proteome</keyword>
<feature type="compositionally biased region" description="Polar residues" evidence="3">
    <location>
        <begin position="156"/>
        <end position="165"/>
    </location>
</feature>
<feature type="transmembrane region" description="Helical" evidence="4">
    <location>
        <begin position="638"/>
        <end position="657"/>
    </location>
</feature>
<evidence type="ECO:0000256" key="1">
    <source>
        <dbReference type="ARBA" id="ARBA00004370"/>
    </source>
</evidence>
<sequence>MSHSQDGGGSSGANQSTTDAAKKLEADLKDFGSALGEFMSKSASDIMSVAEPAVASAQKEIMMAVSSDKPKSTRTMIKDKEGVMRFWNGSDWQIAEEPASGYPSVPGTALPNGGPSDYPAVPSTSGQPPSDGGAVMSSAPVTEYPAVPGTADSVDPPTSANQSAAPATGADDDPLPTEDQALVALAEAGLTAADMTEVLKINCNMPASEFLEKYLSPAWEVDMVKTQGFESYAAQEWVGKERYVTYKTDTPIGMTRVTTTQKKLPSAEGRMILFEQAVSHDVPYADSFKTVTVKSITPTSPTECLFKVSVGVKFTQSTIMKSAIQSNTIQETTKRYKVLRETIEELLGNATEGAQGSVASEVPLLSSTDKVNMTRENLPGAEGAKEDMSIAEDDMDAKCMKFAGDPPGFWEKGNISNVITSITMIIGLVLKVVYYEEWNDDAAGPTAGRYILAMGLFGFAGGVTNWVAVKMLFDDMCGLPGSGIIPKQFKQIRDAIKRIIMETFFDQVFLEQQLSGKVQKFLMDPTKVEEVLNKVLDSPQFSKVLDQKLEEQANKPGAASMMLNLLGLNASKVKPFLKLFMNAIGKDVGPKLGAMLQDSGSEPVLKLRSEIERLVDQRLNDLTALRVKKLIEAVMKKNLGWLVVWGNIFGGLIGVISEAVGY</sequence>
<feature type="region of interest" description="Disordered" evidence="3">
    <location>
        <begin position="1"/>
        <end position="21"/>
    </location>
</feature>
<gene>
    <name evidence="6" type="ORF">CYMTET_44452</name>
</gene>
<name>A0AAE0C201_9CHLO</name>
<reference evidence="6 7" key="1">
    <citation type="journal article" date="2015" name="Genome Biol. Evol.">
        <title>Comparative Genomics of a Bacterivorous Green Alga Reveals Evolutionary Causalities and Consequences of Phago-Mixotrophic Mode of Nutrition.</title>
        <authorList>
            <person name="Burns J.A."/>
            <person name="Paasch A."/>
            <person name="Narechania A."/>
            <person name="Kim E."/>
        </authorList>
    </citation>
    <scope>NUCLEOTIDE SEQUENCE [LARGE SCALE GENOMIC DNA]</scope>
    <source>
        <strain evidence="6 7">PLY_AMNH</strain>
    </source>
</reference>
<feature type="transmembrane region" description="Helical" evidence="4">
    <location>
        <begin position="415"/>
        <end position="435"/>
    </location>
</feature>
<keyword evidence="4" id="KW-1133">Transmembrane helix</keyword>
<feature type="region of interest" description="Disordered" evidence="3">
    <location>
        <begin position="97"/>
        <end position="176"/>
    </location>
</feature>
<evidence type="ECO:0000256" key="2">
    <source>
        <dbReference type="ARBA" id="ARBA00023136"/>
    </source>
</evidence>
<dbReference type="GO" id="GO:0016020">
    <property type="term" value="C:membrane"/>
    <property type="evidence" value="ECO:0007669"/>
    <property type="project" value="UniProtKB-SubCell"/>
</dbReference>